<feature type="transmembrane region" description="Helical" evidence="8">
    <location>
        <begin position="138"/>
        <end position="157"/>
    </location>
</feature>
<feature type="transmembrane region" description="Helical" evidence="8">
    <location>
        <begin position="110"/>
        <end position="126"/>
    </location>
</feature>
<dbReference type="Pfam" id="PF07690">
    <property type="entry name" value="MFS_1"/>
    <property type="match status" value="1"/>
</dbReference>
<dbReference type="Gene3D" id="1.20.1250.20">
    <property type="entry name" value="MFS general substrate transporter like domains"/>
    <property type="match status" value="1"/>
</dbReference>
<name>A0A4T0VF19_9PEZI</name>
<feature type="transmembrane region" description="Helical" evidence="8">
    <location>
        <begin position="392"/>
        <end position="415"/>
    </location>
</feature>
<feature type="compositionally biased region" description="Basic and acidic residues" evidence="7">
    <location>
        <begin position="10"/>
        <end position="33"/>
    </location>
</feature>
<dbReference type="InterPro" id="IPR020846">
    <property type="entry name" value="MFS_dom"/>
</dbReference>
<evidence type="ECO:0000259" key="9">
    <source>
        <dbReference type="PROSITE" id="PS50850"/>
    </source>
</evidence>
<dbReference type="GO" id="GO:0022857">
    <property type="term" value="F:transmembrane transporter activity"/>
    <property type="evidence" value="ECO:0007669"/>
    <property type="project" value="InterPro"/>
</dbReference>
<comment type="subcellular location">
    <subcellularLocation>
        <location evidence="1">Membrane</location>
        <topology evidence="1">Multi-pass membrane protein</topology>
    </subcellularLocation>
</comment>
<accession>A0A4T0VF19</accession>
<reference evidence="10 11" key="1">
    <citation type="journal article" date="2019" name="Genome Biol. Evol.">
        <title>Genomic Plasticity Mediated by Transposable Elements in the Plant Pathogenic Fungus Colletotrichum higginsianum.</title>
        <authorList>
            <person name="Tsushima A."/>
            <person name="Gan P."/>
            <person name="Kumakura N."/>
            <person name="Narusaka M."/>
            <person name="Takano Y."/>
            <person name="Narusaka Y."/>
            <person name="Shirasu K."/>
        </authorList>
    </citation>
    <scope>NUCLEOTIDE SEQUENCE [LARGE SCALE GENOMIC DNA]</scope>
    <source>
        <strain evidence="10 11">MAFF305635-RFP</strain>
    </source>
</reference>
<dbReference type="InterPro" id="IPR011701">
    <property type="entry name" value="MFS"/>
</dbReference>
<evidence type="ECO:0000256" key="5">
    <source>
        <dbReference type="ARBA" id="ARBA00023136"/>
    </source>
</evidence>
<comment type="similarity">
    <text evidence="6">Belongs to the major facilitator superfamily. Allantoate permease family.</text>
</comment>
<proteinExistence type="inferred from homology"/>
<dbReference type="PROSITE" id="PS50850">
    <property type="entry name" value="MFS"/>
    <property type="match status" value="1"/>
</dbReference>
<feature type="transmembrane region" description="Helical" evidence="8">
    <location>
        <begin position="232"/>
        <end position="252"/>
    </location>
</feature>
<dbReference type="OrthoDB" id="6730379at2759"/>
<evidence type="ECO:0000256" key="3">
    <source>
        <dbReference type="ARBA" id="ARBA00022692"/>
    </source>
</evidence>
<keyword evidence="4 8" id="KW-1133">Transmembrane helix</keyword>
<evidence type="ECO:0000256" key="6">
    <source>
        <dbReference type="ARBA" id="ARBA00037968"/>
    </source>
</evidence>
<evidence type="ECO:0000256" key="4">
    <source>
        <dbReference type="ARBA" id="ARBA00022989"/>
    </source>
</evidence>
<evidence type="ECO:0000256" key="2">
    <source>
        <dbReference type="ARBA" id="ARBA00022448"/>
    </source>
</evidence>
<feature type="transmembrane region" description="Helical" evidence="8">
    <location>
        <begin position="301"/>
        <end position="324"/>
    </location>
</feature>
<evidence type="ECO:0000313" key="11">
    <source>
        <dbReference type="Proteomes" id="UP000305883"/>
    </source>
</evidence>
<dbReference type="PANTHER" id="PTHR43791:SF97">
    <property type="entry name" value="ALLANTOATE TRANSPORTER, PUTATIVE (AFU_ORTHOLOGUE AFUA_1G14700)-RELATED"/>
    <property type="match status" value="1"/>
</dbReference>
<dbReference type="SUPFAM" id="SSF103473">
    <property type="entry name" value="MFS general substrate transporter"/>
    <property type="match status" value="1"/>
</dbReference>
<protein>
    <submittedName>
        <fullName evidence="10">Putative transporter</fullName>
    </submittedName>
</protein>
<feature type="transmembrane region" description="Helical" evidence="8">
    <location>
        <begin position="73"/>
        <end position="98"/>
    </location>
</feature>
<evidence type="ECO:0000313" key="10">
    <source>
        <dbReference type="EMBL" id="TIC90674.1"/>
    </source>
</evidence>
<dbReference type="PANTHER" id="PTHR43791">
    <property type="entry name" value="PERMEASE-RELATED"/>
    <property type="match status" value="1"/>
</dbReference>
<organism evidence="10 11">
    <name type="scientific">Colletotrichum higginsianum</name>
    <dbReference type="NCBI Taxonomy" id="80884"/>
    <lineage>
        <taxon>Eukaryota</taxon>
        <taxon>Fungi</taxon>
        <taxon>Dikarya</taxon>
        <taxon>Ascomycota</taxon>
        <taxon>Pezizomycotina</taxon>
        <taxon>Sordariomycetes</taxon>
        <taxon>Hypocreomycetidae</taxon>
        <taxon>Glomerellales</taxon>
        <taxon>Glomerellaceae</taxon>
        <taxon>Colletotrichum</taxon>
        <taxon>Colletotrichum destructivum species complex</taxon>
    </lineage>
</organism>
<keyword evidence="5 8" id="KW-0472">Membrane</keyword>
<dbReference type="GO" id="GO:0016020">
    <property type="term" value="C:membrane"/>
    <property type="evidence" value="ECO:0007669"/>
    <property type="project" value="UniProtKB-SubCell"/>
</dbReference>
<feature type="transmembrane region" description="Helical" evidence="8">
    <location>
        <begin position="459"/>
        <end position="480"/>
    </location>
</feature>
<feature type="region of interest" description="Disordered" evidence="7">
    <location>
        <begin position="1"/>
        <end position="37"/>
    </location>
</feature>
<feature type="transmembrane region" description="Helical" evidence="8">
    <location>
        <begin position="202"/>
        <end position="220"/>
    </location>
</feature>
<dbReference type="EMBL" id="MWPZ01000011">
    <property type="protein sequence ID" value="TIC90674.1"/>
    <property type="molecule type" value="Genomic_DNA"/>
</dbReference>
<sequence>MADATSTAADDAKSRRSDVEHLEQDLQKPHVEADDVQQQHPEIYMQALARYPNDESIDQAEEKRLLRKLDMRILPLLGICYFFYYVDKTTLSYAAIFGLKEGLHLKGEEYSWLSSSFYFGWLVWAIPSNLIMQRCRPAWYLSFNIFMWGALLMAQAAAQNFGGLLALRVLSGAFEAIADPAFMLITSMYYTRSEQPSRIAAWYAWNGVGVAGGGLIGYGIGNIKGALASWRYEFLVVGAFCAFWAIILAVLLPNSPRTIWGFTHDEKLIMIARMRRNQTGIEQRRINWGQIKEAYLDYKTWLFTLLGFMSNVPNGGISNFSTLVIKGLGFGTLETALLGIPQGALVVIWIGLGALANRYLPANSRTLVCALFMLPTIGGALGFLLAPADAYIGRLICFYLTGSYQASFVLSLSLITSNTGGQSKKMIVSGMIWFGACIGNIASPFFYKANQAPSYHLGIGSLLVANCIELALFFVFRYAFIWENKKKERLRAEMRASGNYVADELNATAFTDMTDKENPNFEPLDMLPFFPSADSGSQVLFRLRSPNPGRGPGNFSLRDPKNAVVNAIDVEIEK</sequence>
<feature type="transmembrane region" description="Helical" evidence="8">
    <location>
        <begin position="367"/>
        <end position="386"/>
    </location>
</feature>
<keyword evidence="2" id="KW-0813">Transport</keyword>
<evidence type="ECO:0000256" key="1">
    <source>
        <dbReference type="ARBA" id="ARBA00004141"/>
    </source>
</evidence>
<evidence type="ECO:0000256" key="7">
    <source>
        <dbReference type="SAM" id="MobiDB-lite"/>
    </source>
</evidence>
<keyword evidence="3 8" id="KW-0812">Transmembrane</keyword>
<dbReference type="FunFam" id="1.20.1250.20:FF:000064">
    <property type="entry name" value="MFS allantoate transporter"/>
    <property type="match status" value="1"/>
</dbReference>
<dbReference type="InterPro" id="IPR036259">
    <property type="entry name" value="MFS_trans_sf"/>
</dbReference>
<comment type="caution">
    <text evidence="10">The sequence shown here is derived from an EMBL/GenBank/DDBJ whole genome shotgun (WGS) entry which is preliminary data.</text>
</comment>
<dbReference type="AlphaFoldDB" id="A0A4T0VF19"/>
<feature type="domain" description="Major facilitator superfamily (MFS) profile" evidence="9">
    <location>
        <begin position="73"/>
        <end position="485"/>
    </location>
</feature>
<feature type="transmembrane region" description="Helical" evidence="8">
    <location>
        <begin position="169"/>
        <end position="190"/>
    </location>
</feature>
<feature type="transmembrane region" description="Helical" evidence="8">
    <location>
        <begin position="427"/>
        <end position="447"/>
    </location>
</feature>
<evidence type="ECO:0000256" key="8">
    <source>
        <dbReference type="SAM" id="Phobius"/>
    </source>
</evidence>
<gene>
    <name evidence="10" type="ORF">CH35J_011899</name>
</gene>
<dbReference type="Proteomes" id="UP000305883">
    <property type="component" value="Unassembled WGS sequence"/>
</dbReference>
<feature type="transmembrane region" description="Helical" evidence="8">
    <location>
        <begin position="336"/>
        <end position="355"/>
    </location>
</feature>